<dbReference type="RefSeq" id="WP_187745635.1">
    <property type="nucleotide sequence ID" value="NZ_CP060828.1"/>
</dbReference>
<dbReference type="AlphaFoldDB" id="A0A7H0I730"/>
<proteinExistence type="predicted"/>
<keyword evidence="1" id="KW-0812">Transmembrane</keyword>
<reference evidence="2 3" key="1">
    <citation type="submission" date="2020-08" db="EMBL/GenBank/DDBJ databases">
        <title>A novel species.</title>
        <authorList>
            <person name="Gao J."/>
        </authorList>
    </citation>
    <scope>NUCLEOTIDE SEQUENCE [LARGE SCALE GENOMIC DNA]</scope>
    <source>
        <strain evidence="2 3">CRXT-G-22</strain>
    </source>
</reference>
<protein>
    <submittedName>
        <fullName evidence="2">Uncharacterized protein</fullName>
    </submittedName>
</protein>
<name>A0A7H0I730_9ACTN</name>
<keyword evidence="3" id="KW-1185">Reference proteome</keyword>
<evidence type="ECO:0000313" key="2">
    <source>
        <dbReference type="EMBL" id="QNP68596.1"/>
    </source>
</evidence>
<dbReference type="Proteomes" id="UP000516052">
    <property type="component" value="Chromosome"/>
</dbReference>
<gene>
    <name evidence="2" type="ORF">IAG44_03315</name>
</gene>
<organism evidence="2 3">
    <name type="scientific">Streptomyces roseirectus</name>
    <dbReference type="NCBI Taxonomy" id="2768066"/>
    <lineage>
        <taxon>Bacteria</taxon>
        <taxon>Bacillati</taxon>
        <taxon>Actinomycetota</taxon>
        <taxon>Actinomycetes</taxon>
        <taxon>Kitasatosporales</taxon>
        <taxon>Streptomycetaceae</taxon>
        <taxon>Streptomyces</taxon>
    </lineage>
</organism>
<evidence type="ECO:0000256" key="1">
    <source>
        <dbReference type="SAM" id="Phobius"/>
    </source>
</evidence>
<dbReference type="KEGG" id="sroi:IAG44_03315"/>
<feature type="transmembrane region" description="Helical" evidence="1">
    <location>
        <begin position="12"/>
        <end position="32"/>
    </location>
</feature>
<keyword evidence="1" id="KW-0472">Membrane</keyword>
<sequence length="52" mass="5603">MQRDERKTQTRAPRWEGVLLSIAATIAVLAVIRPDLYGGLVEGIAATVTGTH</sequence>
<accession>A0A7H0I730</accession>
<dbReference type="EMBL" id="CP060828">
    <property type="protein sequence ID" value="QNP68596.1"/>
    <property type="molecule type" value="Genomic_DNA"/>
</dbReference>
<keyword evidence="1" id="KW-1133">Transmembrane helix</keyword>
<evidence type="ECO:0000313" key="3">
    <source>
        <dbReference type="Proteomes" id="UP000516052"/>
    </source>
</evidence>